<organism evidence="2 3">
    <name type="scientific">Oleispira antarctica RB-8</name>
    <dbReference type="NCBI Taxonomy" id="698738"/>
    <lineage>
        <taxon>Bacteria</taxon>
        <taxon>Pseudomonadati</taxon>
        <taxon>Pseudomonadota</taxon>
        <taxon>Gammaproteobacteria</taxon>
        <taxon>Oceanospirillales</taxon>
        <taxon>Oceanospirillaceae</taxon>
        <taxon>Oleispira</taxon>
    </lineage>
</organism>
<dbReference type="EMBL" id="FO203512">
    <property type="protein sequence ID" value="CCK75919.1"/>
    <property type="molecule type" value="Genomic_DNA"/>
</dbReference>
<keyword evidence="2" id="KW-0560">Oxidoreductase</keyword>
<dbReference type="AlphaFoldDB" id="R4YTM6"/>
<dbReference type="Pfam" id="PF01073">
    <property type="entry name" value="3Beta_HSD"/>
    <property type="match status" value="1"/>
</dbReference>
<dbReference type="Proteomes" id="UP000032749">
    <property type="component" value="Chromosome"/>
</dbReference>
<evidence type="ECO:0000313" key="3">
    <source>
        <dbReference type="Proteomes" id="UP000032749"/>
    </source>
</evidence>
<gene>
    <name evidence="2" type="ORF">OLEAN_C17430</name>
</gene>
<dbReference type="STRING" id="698738.OLEAN_C17430"/>
<dbReference type="InterPro" id="IPR051783">
    <property type="entry name" value="NAD(P)-dependent_oxidoreduct"/>
</dbReference>
<dbReference type="GO" id="GO:0005737">
    <property type="term" value="C:cytoplasm"/>
    <property type="evidence" value="ECO:0007669"/>
    <property type="project" value="TreeGrafter"/>
</dbReference>
<dbReference type="InterPro" id="IPR002225">
    <property type="entry name" value="3Beta_OHSteriod_DH/Estase"/>
</dbReference>
<proteinExistence type="predicted"/>
<protein>
    <submittedName>
        <fullName evidence="2">Putative dehydrogenase</fullName>
        <ecNumber evidence="2">1.1.1.-</ecNumber>
    </submittedName>
</protein>
<accession>R4YTM6</accession>
<evidence type="ECO:0000259" key="1">
    <source>
        <dbReference type="Pfam" id="PF01073"/>
    </source>
</evidence>
<dbReference type="InterPro" id="IPR036291">
    <property type="entry name" value="NAD(P)-bd_dom_sf"/>
</dbReference>
<dbReference type="PANTHER" id="PTHR48079:SF6">
    <property type="entry name" value="NAD(P)-BINDING DOMAIN-CONTAINING PROTEIN-RELATED"/>
    <property type="match status" value="1"/>
</dbReference>
<dbReference type="PANTHER" id="PTHR48079">
    <property type="entry name" value="PROTEIN YEEZ"/>
    <property type="match status" value="1"/>
</dbReference>
<dbReference type="EC" id="1.1.1.-" evidence="2"/>
<dbReference type="Gene3D" id="3.40.50.720">
    <property type="entry name" value="NAD(P)-binding Rossmann-like Domain"/>
    <property type="match status" value="1"/>
</dbReference>
<dbReference type="GO" id="GO:0006694">
    <property type="term" value="P:steroid biosynthetic process"/>
    <property type="evidence" value="ECO:0007669"/>
    <property type="project" value="InterPro"/>
</dbReference>
<dbReference type="GO" id="GO:0016616">
    <property type="term" value="F:oxidoreductase activity, acting on the CH-OH group of donors, NAD or NADP as acceptor"/>
    <property type="evidence" value="ECO:0007669"/>
    <property type="project" value="InterPro"/>
</dbReference>
<dbReference type="OrthoDB" id="9801056at2"/>
<evidence type="ECO:0000313" key="2">
    <source>
        <dbReference type="EMBL" id="CCK75919.1"/>
    </source>
</evidence>
<reference evidence="2 3" key="1">
    <citation type="journal article" date="2013" name="Nat. Commun.">
        <title>Genome sequence and functional genomic analysis of the oil-degrading bacterium Oleispira antarctica.</title>
        <authorList>
            <person name="Kube M."/>
            <person name="Chernikova T.N."/>
            <person name="Al-Ramahi Y."/>
            <person name="Beloqui A."/>
            <person name="Lopez-Cortez N."/>
            <person name="Guazzaroni M.E."/>
            <person name="Heipieper H.J."/>
            <person name="Klages S."/>
            <person name="Kotsyurbenko O.R."/>
            <person name="Langer I."/>
            <person name="Nechitaylo T.Y."/>
            <person name="Lunsdorf H."/>
            <person name="Fernandez M."/>
            <person name="Juarez S."/>
            <person name="Ciordia S."/>
            <person name="Singer A."/>
            <person name="Kagan O."/>
            <person name="Egorova O."/>
            <person name="Petit P.A."/>
            <person name="Stogios P."/>
            <person name="Kim Y."/>
            <person name="Tchigvintsev A."/>
            <person name="Flick R."/>
            <person name="Denaro R."/>
            <person name="Genovese M."/>
            <person name="Albar J.P."/>
            <person name="Reva O.N."/>
            <person name="Martinez-Gomariz M."/>
            <person name="Tran H."/>
            <person name="Ferrer M."/>
            <person name="Savchenko A."/>
            <person name="Yakunin A.F."/>
            <person name="Yakimov M.M."/>
            <person name="Golyshina O.V."/>
            <person name="Reinhardt R."/>
            <person name="Golyshin P.N."/>
        </authorList>
    </citation>
    <scope>NUCLEOTIDE SEQUENCE [LARGE SCALE GENOMIC DNA]</scope>
</reference>
<dbReference type="SUPFAM" id="SSF51735">
    <property type="entry name" value="NAD(P)-binding Rossmann-fold domains"/>
    <property type="match status" value="1"/>
</dbReference>
<sequence length="341" mass="37904">MKVLITGATGFLGSYIVDKCIAQGDSVRVLVRKTSNIDYLKKYPSIEYAYGDLTNMDSLRDATKGIDAIYHSAARVTTQGDRSQFYNDNVMSTRCLVDEAKKQGVKRFIFISSPSIFFDFTHQNNINETYAYPKKYINLYSETKSLAEQYVLSSNDKNFTACSLRPRGIWGPRDTTGYIPKLLLAMLKEKLPNMSGGKDINATLCHVDNASDACILAAKSDNVGGKAYFITDDEVVNVWDFLSLLGKTFNAPPIKKNVSPELLMRIGGIFDLIWKIPALARKVEAPLSRYAVGLLTYSSTFDISAAKKDFDYNPKVNQSTGMASLKTWVNDIGGTDKFVGR</sequence>
<dbReference type="HOGENOM" id="CLU_007383_6_1_6"/>
<name>R4YTM6_OLEAN</name>
<feature type="domain" description="3-beta hydroxysteroid dehydrogenase/isomerase" evidence="1">
    <location>
        <begin position="4"/>
        <end position="251"/>
    </location>
</feature>
<dbReference type="GO" id="GO:0004029">
    <property type="term" value="F:aldehyde dehydrogenase (NAD+) activity"/>
    <property type="evidence" value="ECO:0007669"/>
    <property type="project" value="TreeGrafter"/>
</dbReference>
<dbReference type="KEGG" id="oai:OLEAN_C17430"/>
<keyword evidence="3" id="KW-1185">Reference proteome</keyword>